<evidence type="ECO:0000256" key="2">
    <source>
        <dbReference type="ARBA" id="ARBA00004389"/>
    </source>
</evidence>
<evidence type="ECO:0000256" key="9">
    <source>
        <dbReference type="ARBA" id="ARBA00038080"/>
    </source>
</evidence>
<sequence>MMADMDVLADTSEVNEKCALDMSTYENLPKGCNAASLHCATPIPKDDTDGSYVFVSSTDAATSDDHVASDLNGQAECSQNVDTEIMVRNRELNTDVGRKPESIIVSDALEDSQFEFSEHVKENDAIQDEIRVADVLQSSDAKVDEAEPGLDSSQTVEETRILEDQTIKVSFDAETNSGEIHGVQSPQAVEDNRIQEENQRISTSGSSNTDANRCGEIEVESSQMAEDIKSHEDNGIVKIMKSFDTETNHVINIEAESSPKADDIQIHKGNGTVAIEFSDFESNPGEEIEVEPSQKADDIQNHEENGIMKSSSDTEANPRSEIEVESSREVEDIEIQEQDEVVDAIKSSATVEKRGQEGEVIREYNDTVAINELSDTIHNSSKETGMESFEREEGIRESEDANLEAADCHYVNGKEKVDEMVNKAVISDPVGGIGEFQIISMGAAEPDLDDSDDTMEDVKRECTSGVALNEENSKKTQLTISQDGEHYQVVGEEQENLNNEVSLLEPSEENKADVEQHLAAAPSPLVSSEDINGSISISTEDGLPTSMDQDVPLGTIDDKDTVANWTNFHDHTESSSGSVDCDVATVETHQLSPEMLISAPIELNEISVNDEQEVNHVSELEENSEMASHPKVDECVKVEVLEGTVSGNGDEVPTAFDESRISCGDDFVAGSQLIAGGTEPVESIDTVSAVVIGNTSIEIRGLGSTNCPNDPVVRSDLDVEDCKVSEIVASMGDVVRADKEVRANHEVDFLGNSNFETKCENGRVEKDHQGTFHSNDFTSIECQERGSTVPEIPNGANKSSAIQLSSAVATDSELHDNGSCSIPIANKKSGDIKIPSSKGGGSRNISGDDCSVPKTDVLKGSIVNDEGNLNSTSDVVSETDDKPATEETQVIHEGCQNEPSPISPEGSGDTITGQNVGAEAGTRPFNFLVKVPRFDDKNIREQIKCAQTEVDWKTKDRDAIRVQIQTMRAAWKVLSDNLEAALSEGRAARDLLKSKRLEIDSVQSVITKVKNAMSVEDIDGRIRNIEHMIEHETLPLKEEKQLIREIKQLKQLREQLSSTMGKQDELQQALDQKDQIEERLKLLRKEMDLLRDNVVKAESVIKAAKKKYNDESIKLDELQSQFKAADKIRQEAYANLQSMRKQLYEKNKYCWKYRDDAKEANEIASSRDLERLQHFCVNQVERMMELWNTNAEFREEYIKSNMRSTLRRLKTLDGRSLGPNEEPHVLNLVVKEGPARDNSLSTVSTTKESEKLIPADDARDNDKPGTKVAETKNQMTKRKRPEAVLALVNDPRNISSENEVEEPPRPEEIKRTREEEELAAKAEELRKEEEARKLKEQRKLEEKAKAKEALERKKRNAEKAQARAVIKARKEAEEREKLREKRAKKKERKMAAETEAGNGWDERESALVTEKPSEAPKEESENTGKQGMALAGKRPLKASQYTKQSKTKSIPPPLRNRGKRRMQPWMWVLLTVVVFALFFVGQQRLLY</sequence>
<evidence type="ECO:0000256" key="10">
    <source>
        <dbReference type="SAM" id="Coils"/>
    </source>
</evidence>
<feature type="compositionally biased region" description="Polar residues" evidence="11">
    <location>
        <begin position="867"/>
        <end position="876"/>
    </location>
</feature>
<evidence type="ECO:0000256" key="3">
    <source>
        <dbReference type="ARBA" id="ARBA00022475"/>
    </source>
</evidence>
<feature type="compositionally biased region" description="Basic and acidic residues" evidence="11">
    <location>
        <begin position="316"/>
        <end position="328"/>
    </location>
</feature>
<keyword evidence="3" id="KW-1003">Cell membrane</keyword>
<dbReference type="EMBL" id="OZ021741">
    <property type="protein sequence ID" value="CAK9325082.1"/>
    <property type="molecule type" value="Genomic_DNA"/>
</dbReference>
<evidence type="ECO:0000256" key="1">
    <source>
        <dbReference type="ARBA" id="ARBA00004162"/>
    </source>
</evidence>
<gene>
    <name evidence="13" type="ORF">CITCOLO1_LOCUS17334</name>
</gene>
<protein>
    <submittedName>
        <fullName evidence="13">Uncharacterized protein</fullName>
    </submittedName>
</protein>
<comment type="subcellular location">
    <subcellularLocation>
        <location evidence="1">Cell membrane</location>
        <topology evidence="1">Single-pass membrane protein</topology>
    </subcellularLocation>
    <subcellularLocation>
        <location evidence="2">Endoplasmic reticulum membrane</location>
        <topology evidence="2">Single-pass membrane protein</topology>
    </subcellularLocation>
</comment>
<keyword evidence="14" id="KW-1185">Reference proteome</keyword>
<feature type="compositionally biased region" description="Basic and acidic residues" evidence="11">
    <location>
        <begin position="1400"/>
        <end position="1422"/>
    </location>
</feature>
<feature type="compositionally biased region" description="Basic and acidic residues" evidence="11">
    <location>
        <begin position="1302"/>
        <end position="1361"/>
    </location>
</feature>
<comment type="similarity">
    <text evidence="9">Belongs to the plant Proton pump-interactor protein family.</text>
</comment>
<evidence type="ECO:0000256" key="11">
    <source>
        <dbReference type="SAM" id="MobiDB-lite"/>
    </source>
</evidence>
<evidence type="ECO:0000256" key="6">
    <source>
        <dbReference type="ARBA" id="ARBA00022989"/>
    </source>
</evidence>
<feature type="compositionally biased region" description="Polar residues" evidence="11">
    <location>
        <begin position="200"/>
        <end position="211"/>
    </location>
</feature>
<feature type="region of interest" description="Disordered" evidence="11">
    <location>
        <begin position="306"/>
        <end position="328"/>
    </location>
</feature>
<keyword evidence="7 10" id="KW-0175">Coiled coil</keyword>
<accession>A0ABP0YX26</accession>
<evidence type="ECO:0000256" key="8">
    <source>
        <dbReference type="ARBA" id="ARBA00023136"/>
    </source>
</evidence>
<dbReference type="Proteomes" id="UP001642487">
    <property type="component" value="Chromosome 7"/>
</dbReference>
<feature type="compositionally biased region" description="Basic and acidic residues" evidence="11">
    <location>
        <begin position="1247"/>
        <end position="1265"/>
    </location>
</feature>
<feature type="coiled-coil region" evidence="10">
    <location>
        <begin position="1039"/>
        <end position="1121"/>
    </location>
</feature>
<reference evidence="13 14" key="1">
    <citation type="submission" date="2024-03" db="EMBL/GenBank/DDBJ databases">
        <authorList>
            <person name="Gkanogiannis A."/>
            <person name="Becerra Lopez-Lavalle L."/>
        </authorList>
    </citation>
    <scope>NUCLEOTIDE SEQUENCE [LARGE SCALE GENOMIC DNA]</scope>
</reference>
<feature type="compositionally biased region" description="Basic and acidic residues" evidence="11">
    <location>
        <begin position="190"/>
        <end position="199"/>
    </location>
</feature>
<feature type="compositionally biased region" description="Basic and acidic residues" evidence="11">
    <location>
        <begin position="1368"/>
        <end position="1379"/>
    </location>
</feature>
<feature type="transmembrane region" description="Helical" evidence="12">
    <location>
        <begin position="1464"/>
        <end position="1481"/>
    </location>
</feature>
<feature type="region of interest" description="Disordered" evidence="11">
    <location>
        <begin position="184"/>
        <end position="213"/>
    </location>
</feature>
<feature type="region of interest" description="Disordered" evidence="11">
    <location>
        <begin position="1235"/>
        <end position="1458"/>
    </location>
</feature>
<feature type="compositionally biased region" description="Polar residues" evidence="11">
    <location>
        <begin position="1439"/>
        <end position="1448"/>
    </location>
</feature>
<keyword evidence="8 12" id="KW-0472">Membrane</keyword>
<keyword evidence="4 12" id="KW-0812">Transmembrane</keyword>
<dbReference type="PANTHER" id="PTHR32219">
    <property type="entry name" value="RNA-BINDING PROTEIN YLMH-RELATED"/>
    <property type="match status" value="1"/>
</dbReference>
<evidence type="ECO:0000256" key="7">
    <source>
        <dbReference type="ARBA" id="ARBA00023054"/>
    </source>
</evidence>
<dbReference type="PANTHER" id="PTHR32219:SF3">
    <property type="entry name" value="CALPONIN-LIKE DOMAIN PROTEIN"/>
    <property type="match status" value="1"/>
</dbReference>
<dbReference type="InterPro" id="IPR055282">
    <property type="entry name" value="PPI1-4"/>
</dbReference>
<name>A0ABP0YX26_9ROSI</name>
<keyword evidence="5" id="KW-0256">Endoplasmic reticulum</keyword>
<proteinExistence type="inferred from homology"/>
<feature type="region of interest" description="Disordered" evidence="11">
    <location>
        <begin position="862"/>
        <end position="881"/>
    </location>
</feature>
<organism evidence="13 14">
    <name type="scientific">Citrullus colocynthis</name>
    <name type="common">colocynth</name>
    <dbReference type="NCBI Taxonomy" id="252529"/>
    <lineage>
        <taxon>Eukaryota</taxon>
        <taxon>Viridiplantae</taxon>
        <taxon>Streptophyta</taxon>
        <taxon>Embryophyta</taxon>
        <taxon>Tracheophyta</taxon>
        <taxon>Spermatophyta</taxon>
        <taxon>Magnoliopsida</taxon>
        <taxon>eudicotyledons</taxon>
        <taxon>Gunneridae</taxon>
        <taxon>Pentapetalae</taxon>
        <taxon>rosids</taxon>
        <taxon>fabids</taxon>
        <taxon>Cucurbitales</taxon>
        <taxon>Cucurbitaceae</taxon>
        <taxon>Benincaseae</taxon>
        <taxon>Citrullus</taxon>
    </lineage>
</organism>
<evidence type="ECO:0000256" key="4">
    <source>
        <dbReference type="ARBA" id="ARBA00022692"/>
    </source>
</evidence>
<feature type="region of interest" description="Disordered" evidence="11">
    <location>
        <begin position="831"/>
        <end position="851"/>
    </location>
</feature>
<keyword evidence="6 12" id="KW-1133">Transmembrane helix</keyword>
<evidence type="ECO:0000313" key="14">
    <source>
        <dbReference type="Proteomes" id="UP001642487"/>
    </source>
</evidence>
<evidence type="ECO:0000256" key="5">
    <source>
        <dbReference type="ARBA" id="ARBA00022824"/>
    </source>
</evidence>
<evidence type="ECO:0000313" key="13">
    <source>
        <dbReference type="EMBL" id="CAK9325082.1"/>
    </source>
</evidence>
<evidence type="ECO:0000256" key="12">
    <source>
        <dbReference type="SAM" id="Phobius"/>
    </source>
</evidence>